<evidence type="ECO:0000259" key="2">
    <source>
        <dbReference type="Pfam" id="PF13474"/>
    </source>
</evidence>
<dbReference type="AlphaFoldDB" id="A0A9X1V1L3"/>
<protein>
    <submittedName>
        <fullName evidence="3">Nuclear transport factor 2 family protein</fullName>
    </submittedName>
</protein>
<dbReference type="InterPro" id="IPR037401">
    <property type="entry name" value="SnoaL-like"/>
</dbReference>
<comment type="caution">
    <text evidence="3">The sequence shown here is derived from an EMBL/GenBank/DDBJ whole genome shotgun (WGS) entry which is preliminary data.</text>
</comment>
<proteinExistence type="predicted"/>
<keyword evidence="4" id="KW-1185">Reference proteome</keyword>
<dbReference type="RefSeq" id="WP_240712801.1">
    <property type="nucleotide sequence ID" value="NZ_JAKVTV010000001.1"/>
</dbReference>
<dbReference type="Pfam" id="PF13474">
    <property type="entry name" value="SnoaL_3"/>
    <property type="match status" value="1"/>
</dbReference>
<dbReference type="SUPFAM" id="SSF54427">
    <property type="entry name" value="NTF2-like"/>
    <property type="match status" value="1"/>
</dbReference>
<evidence type="ECO:0000313" key="4">
    <source>
        <dbReference type="Proteomes" id="UP001139226"/>
    </source>
</evidence>
<dbReference type="EMBL" id="JAKVTV010000001">
    <property type="protein sequence ID" value="MCH4822677.1"/>
    <property type="molecule type" value="Genomic_DNA"/>
</dbReference>
<sequence length="176" mass="20255">MKKLILLTAILIGSCSIYNLQAQVKNSEKNIKAVKKQVNKTIGKWHKAAARADFDDYFQLMTKDAVFIGTDATENWSLPEFKKFSKPYFDSGKAWSFSTLERNTYIHENLGVAWFDELLDTHMGICRGSGVLMKEDGKWKIDHYVLSITIPNDNVDEITEIKKQFDEDLIQEIKKN</sequence>
<feature type="signal peptide" evidence="1">
    <location>
        <begin position="1"/>
        <end position="22"/>
    </location>
</feature>
<feature type="chain" id="PRO_5040743559" evidence="1">
    <location>
        <begin position="23"/>
        <end position="176"/>
    </location>
</feature>
<reference evidence="3" key="1">
    <citation type="submission" date="2022-03" db="EMBL/GenBank/DDBJ databases">
        <title>Gramella crocea sp. nov., isolated from activated sludge of a seafood processing plant.</title>
        <authorList>
            <person name="Zhang X."/>
        </authorList>
    </citation>
    <scope>NUCLEOTIDE SEQUENCE</scope>
    <source>
        <strain evidence="3">YJ019</strain>
    </source>
</reference>
<keyword evidence="1" id="KW-0732">Signal</keyword>
<evidence type="ECO:0000313" key="3">
    <source>
        <dbReference type="EMBL" id="MCH4822677.1"/>
    </source>
</evidence>
<accession>A0A9X1V1L3</accession>
<organism evidence="3 4">
    <name type="scientific">Christiangramia lutea</name>
    <dbReference type="NCBI Taxonomy" id="1607951"/>
    <lineage>
        <taxon>Bacteria</taxon>
        <taxon>Pseudomonadati</taxon>
        <taxon>Bacteroidota</taxon>
        <taxon>Flavobacteriia</taxon>
        <taxon>Flavobacteriales</taxon>
        <taxon>Flavobacteriaceae</taxon>
        <taxon>Christiangramia</taxon>
    </lineage>
</organism>
<dbReference type="Proteomes" id="UP001139226">
    <property type="component" value="Unassembled WGS sequence"/>
</dbReference>
<dbReference type="Gene3D" id="3.10.450.50">
    <property type="match status" value="1"/>
</dbReference>
<gene>
    <name evidence="3" type="ORF">ML462_05775</name>
</gene>
<dbReference type="PROSITE" id="PS51257">
    <property type="entry name" value="PROKAR_LIPOPROTEIN"/>
    <property type="match status" value="1"/>
</dbReference>
<dbReference type="InterPro" id="IPR032710">
    <property type="entry name" value="NTF2-like_dom_sf"/>
</dbReference>
<feature type="domain" description="SnoaL-like" evidence="2">
    <location>
        <begin position="38"/>
        <end position="151"/>
    </location>
</feature>
<evidence type="ECO:0000256" key="1">
    <source>
        <dbReference type="SAM" id="SignalP"/>
    </source>
</evidence>
<name>A0A9X1V1L3_9FLAO</name>